<dbReference type="PROSITE" id="PS50234">
    <property type="entry name" value="VWFA"/>
    <property type="match status" value="1"/>
</dbReference>
<evidence type="ECO:0000313" key="3">
    <source>
        <dbReference type="EMBL" id="EMI24058.1"/>
    </source>
</evidence>
<dbReference type="InterPro" id="IPR002035">
    <property type="entry name" value="VWF_A"/>
</dbReference>
<dbReference type="EMBL" id="ANOF01000172">
    <property type="protein sequence ID" value="EMI24058.1"/>
    <property type="molecule type" value="Genomic_DNA"/>
</dbReference>
<dbReference type="Gene3D" id="3.40.50.410">
    <property type="entry name" value="von Willebrand factor, type A domain"/>
    <property type="match status" value="1"/>
</dbReference>
<reference evidence="3 4" key="1">
    <citation type="journal article" date="2013" name="Mar. Genomics">
        <title>Expression of sulfatases in Rhodopirellula baltica and the diversity of sulfatases in the genus Rhodopirellula.</title>
        <authorList>
            <person name="Wegner C.E."/>
            <person name="Richter-Heitmann T."/>
            <person name="Klindworth A."/>
            <person name="Klockow C."/>
            <person name="Richter M."/>
            <person name="Achstetter T."/>
            <person name="Glockner F.O."/>
            <person name="Harder J."/>
        </authorList>
    </citation>
    <scope>NUCLEOTIDE SEQUENCE [LARGE SCALE GENOMIC DNA]</scope>
    <source>
        <strain evidence="3 4">SH398</strain>
    </source>
</reference>
<dbReference type="CDD" id="cd00198">
    <property type="entry name" value="vWFA"/>
    <property type="match status" value="1"/>
</dbReference>
<gene>
    <name evidence="3" type="ORF">RESH_05380</name>
</gene>
<name>M5RXH8_9BACT</name>
<feature type="domain" description="VWFA" evidence="2">
    <location>
        <begin position="116"/>
        <end position="312"/>
    </location>
</feature>
<dbReference type="Proteomes" id="UP000011996">
    <property type="component" value="Unassembled WGS sequence"/>
</dbReference>
<evidence type="ECO:0000259" key="2">
    <source>
        <dbReference type="PROSITE" id="PS50234"/>
    </source>
</evidence>
<keyword evidence="1" id="KW-0175">Coiled coil</keyword>
<dbReference type="AlphaFoldDB" id="M5RXH8"/>
<evidence type="ECO:0000256" key="1">
    <source>
        <dbReference type="SAM" id="Coils"/>
    </source>
</evidence>
<dbReference type="STRING" id="1263868.RESH_05380"/>
<dbReference type="SMART" id="SM00327">
    <property type="entry name" value="VWA"/>
    <property type="match status" value="1"/>
</dbReference>
<dbReference type="InterPro" id="IPR036465">
    <property type="entry name" value="vWFA_dom_sf"/>
</dbReference>
<proteinExistence type="predicted"/>
<comment type="caution">
    <text evidence="3">The sequence shown here is derived from an EMBL/GenBank/DDBJ whole genome shotgun (WGS) entry which is preliminary data.</text>
</comment>
<sequence>MKFQLDDRPILRMAFDGGMILTASLAVIAGKSKHEERAATEQTIVLTQEKRGVEQYAKGLEGQLQDAEETAQHFADRGKEMGGIISALTIQLGEQGEQFGELQAELNQLRPGGPCDAIFLIDTSGSTDSYHDHISESLKALFRWAPRLSSELRVGVIPFRDGCLTSYPLTSIRPRDVDNGRSQDSLLEFIDNLHTEVSAADHLPAFREAFKMLDASRGEDRRAVVILVSDIGPSELDSTVGYSPAETRQAKRIVDGVNRWVSGGMRTVAAIYLGNKASDSFDAQWFRSLSLPDSSNFASDSSQIFNVILSTIEK</sequence>
<dbReference type="RefSeq" id="WP_008671333.1">
    <property type="nucleotide sequence ID" value="NZ_ANOF01000172.1"/>
</dbReference>
<evidence type="ECO:0000313" key="4">
    <source>
        <dbReference type="Proteomes" id="UP000011996"/>
    </source>
</evidence>
<organism evidence="3 4">
    <name type="scientific">Rhodopirellula europaea SH398</name>
    <dbReference type="NCBI Taxonomy" id="1263868"/>
    <lineage>
        <taxon>Bacteria</taxon>
        <taxon>Pseudomonadati</taxon>
        <taxon>Planctomycetota</taxon>
        <taxon>Planctomycetia</taxon>
        <taxon>Pirellulales</taxon>
        <taxon>Pirellulaceae</taxon>
        <taxon>Rhodopirellula</taxon>
    </lineage>
</organism>
<dbReference type="PATRIC" id="fig|1263868.3.peg.5839"/>
<dbReference type="Pfam" id="PF13519">
    <property type="entry name" value="VWA_2"/>
    <property type="match status" value="1"/>
</dbReference>
<protein>
    <submittedName>
        <fullName evidence="3">von Willebrand factor, type A domain protein</fullName>
    </submittedName>
</protein>
<dbReference type="SUPFAM" id="SSF53300">
    <property type="entry name" value="vWA-like"/>
    <property type="match status" value="1"/>
</dbReference>
<feature type="coiled-coil region" evidence="1">
    <location>
        <begin position="50"/>
        <end position="77"/>
    </location>
</feature>
<accession>M5RXH8</accession>